<dbReference type="VEuPathDB" id="FungiDB:GMDG_01075"/>
<keyword evidence="2" id="KW-0479">Metal-binding</keyword>
<dbReference type="OrthoDB" id="4161332at2759"/>
<dbReference type="GO" id="GO:0003677">
    <property type="term" value="F:DNA binding"/>
    <property type="evidence" value="ECO:0007669"/>
    <property type="project" value="UniProtKB-KW"/>
</dbReference>
<keyword evidence="6" id="KW-0804">Transcription</keyword>
<dbReference type="EMBL" id="KV441417">
    <property type="protein sequence ID" value="OAF54671.2"/>
    <property type="molecule type" value="Genomic_DNA"/>
</dbReference>
<dbReference type="RefSeq" id="XP_024319975.1">
    <property type="nucleotide sequence ID" value="XM_024472401.1"/>
</dbReference>
<dbReference type="AlphaFoldDB" id="A0A177A061"/>
<dbReference type="eggNOG" id="ENOG502QV53">
    <property type="taxonomic scope" value="Eukaryota"/>
</dbReference>
<evidence type="ECO:0000256" key="7">
    <source>
        <dbReference type="ARBA" id="ARBA00023242"/>
    </source>
</evidence>
<protein>
    <recommendedName>
        <fullName evidence="9">Zn(2)-C6 fungal-type domain-containing protein</fullName>
    </recommendedName>
</protein>
<feature type="compositionally biased region" description="Polar residues" evidence="8">
    <location>
        <begin position="76"/>
        <end position="85"/>
    </location>
</feature>
<keyword evidence="4" id="KW-0805">Transcription regulation</keyword>
<dbReference type="InterPro" id="IPR001138">
    <property type="entry name" value="Zn2Cys6_DnaBD"/>
</dbReference>
<dbReference type="GO" id="GO:0008270">
    <property type="term" value="F:zinc ion binding"/>
    <property type="evidence" value="ECO:0007669"/>
    <property type="project" value="InterPro"/>
</dbReference>
<feature type="domain" description="Zn(2)-C6 fungal-type" evidence="9">
    <location>
        <begin position="10"/>
        <end position="40"/>
    </location>
</feature>
<feature type="region of interest" description="Disordered" evidence="8">
    <location>
        <begin position="69"/>
        <end position="93"/>
    </location>
</feature>
<evidence type="ECO:0000256" key="8">
    <source>
        <dbReference type="SAM" id="MobiDB-lite"/>
    </source>
</evidence>
<dbReference type="GeneID" id="36291897"/>
<comment type="subcellular location">
    <subcellularLocation>
        <location evidence="1">Nucleus</location>
    </subcellularLocation>
</comment>
<dbReference type="Pfam" id="PF04082">
    <property type="entry name" value="Fungal_trans"/>
    <property type="match status" value="1"/>
</dbReference>
<gene>
    <name evidence="10" type="ORF">VC83_08858</name>
</gene>
<dbReference type="GO" id="GO:0000981">
    <property type="term" value="F:DNA-binding transcription factor activity, RNA polymerase II-specific"/>
    <property type="evidence" value="ECO:0007669"/>
    <property type="project" value="InterPro"/>
</dbReference>
<keyword evidence="3" id="KW-0862">Zinc</keyword>
<evidence type="ECO:0000256" key="3">
    <source>
        <dbReference type="ARBA" id="ARBA00022833"/>
    </source>
</evidence>
<dbReference type="PROSITE" id="PS00463">
    <property type="entry name" value="ZN2_CY6_FUNGAL_1"/>
    <property type="match status" value="1"/>
</dbReference>
<name>A0A177A061_9PEZI</name>
<proteinExistence type="predicted"/>
<evidence type="ECO:0000256" key="2">
    <source>
        <dbReference type="ARBA" id="ARBA00022723"/>
    </source>
</evidence>
<evidence type="ECO:0000256" key="1">
    <source>
        <dbReference type="ARBA" id="ARBA00004123"/>
    </source>
</evidence>
<dbReference type="GO" id="GO:0006351">
    <property type="term" value="P:DNA-templated transcription"/>
    <property type="evidence" value="ECO:0007669"/>
    <property type="project" value="InterPro"/>
</dbReference>
<evidence type="ECO:0000256" key="6">
    <source>
        <dbReference type="ARBA" id="ARBA00023163"/>
    </source>
</evidence>
<dbReference type="PANTHER" id="PTHR31313">
    <property type="entry name" value="TY1 ENHANCER ACTIVATOR"/>
    <property type="match status" value="1"/>
</dbReference>
<dbReference type="InterPro" id="IPR036864">
    <property type="entry name" value="Zn2-C6_fun-type_DNA-bd_sf"/>
</dbReference>
<organism evidence="10">
    <name type="scientific">Pseudogymnoascus destructans</name>
    <dbReference type="NCBI Taxonomy" id="655981"/>
    <lineage>
        <taxon>Eukaryota</taxon>
        <taxon>Fungi</taxon>
        <taxon>Dikarya</taxon>
        <taxon>Ascomycota</taxon>
        <taxon>Pezizomycotina</taxon>
        <taxon>Leotiomycetes</taxon>
        <taxon>Thelebolales</taxon>
        <taxon>Thelebolaceae</taxon>
        <taxon>Pseudogymnoascus</taxon>
    </lineage>
</organism>
<dbReference type="Pfam" id="PF00172">
    <property type="entry name" value="Zn_clus"/>
    <property type="match status" value="1"/>
</dbReference>
<dbReference type="PANTHER" id="PTHR31313:SF85">
    <property type="entry name" value="ZN(II)2CYS6 TRANSCRIPTION FACTOR (EUROFUNG)"/>
    <property type="match status" value="1"/>
</dbReference>
<reference evidence="10" key="1">
    <citation type="submission" date="2016-03" db="EMBL/GenBank/DDBJ databases">
        <title>Updated assembly of Pseudogymnoascus destructans, the fungus causing white-nose syndrome of bats.</title>
        <authorList>
            <person name="Palmer J.M."/>
            <person name="Drees K.P."/>
            <person name="Foster J.T."/>
            <person name="Lindner D.L."/>
        </authorList>
    </citation>
    <scope>NUCLEOTIDE SEQUENCE [LARGE SCALE GENOMIC DNA]</scope>
    <source>
        <strain evidence="10">20631-21</strain>
    </source>
</reference>
<evidence type="ECO:0000259" key="9">
    <source>
        <dbReference type="PROSITE" id="PS50048"/>
    </source>
</evidence>
<sequence>MSISKKSAFSCDQCRKRKVRCGGEQPSCKRCVAREDTCEYKLPPTLSYTQKLESRIEELERLVSQLQIPPAKEASGSPQPGSSKPRSGLPPVSFEGLKFDNQGSITYHGATGFFHLPNATSDKPSTGIESDDPSASLDGERIRQKLVSNAWHQRALETFAKTPEPFQFLLKTHWCWIQPLFNFVYRPAFTRDMEVSGPYYSHALLNTMLSHSIRWCKKSQISHLLVPYEDGEVFSRQARTLLFDGLRTGQSSIPTVQTLLLLSAQECSYGNRTQAWLYSGMAFRLIEDLGICIDGQKYAGSVQLSDEDIEIRRRVFWSCYFWDKMISLYLGRSPTLQHSNVSPPQIMLDDSAETELWSPHGIVYSEGMEYAPTQAHSISCFVRMCQLSEIFNQILIHIYDPLQENCEDEIQTCIMVEGEALKLWWKELPNFLRIDPREMPLQCPPSHIVTLNCLYHTFTILLYRPMLFQRSDVTDQKPEPNHLVECISSATSIIAIFDLFCKTFGDNYCILSLSYSVYTAASIFLLQIQAGMSRDEQTLARLKFSIYSLERVKSTNPVITSALDLITKALSRLDIDLSGLAIQSLAPTGYTPPVQGEFLPLVADSVPIVPQVGADGNLQDAYVYNFNPDNFEVTKEVLEAFSSLEPIDATVSRLW</sequence>
<keyword evidence="5" id="KW-0238">DNA-binding</keyword>
<accession>A0A177A061</accession>
<dbReference type="SMART" id="SM00906">
    <property type="entry name" value="Fungal_trans"/>
    <property type="match status" value="1"/>
</dbReference>
<dbReference type="Gene3D" id="4.10.240.10">
    <property type="entry name" value="Zn(2)-C6 fungal-type DNA-binding domain"/>
    <property type="match status" value="1"/>
</dbReference>
<dbReference type="InterPro" id="IPR007219">
    <property type="entry name" value="XnlR_reg_dom"/>
</dbReference>
<evidence type="ECO:0000256" key="5">
    <source>
        <dbReference type="ARBA" id="ARBA00023125"/>
    </source>
</evidence>
<dbReference type="GO" id="GO:0005634">
    <property type="term" value="C:nucleus"/>
    <property type="evidence" value="ECO:0007669"/>
    <property type="project" value="UniProtKB-SubCell"/>
</dbReference>
<dbReference type="CDD" id="cd12148">
    <property type="entry name" value="fungal_TF_MHR"/>
    <property type="match status" value="1"/>
</dbReference>
<dbReference type="SMART" id="SM00066">
    <property type="entry name" value="GAL4"/>
    <property type="match status" value="1"/>
</dbReference>
<evidence type="ECO:0000313" key="10">
    <source>
        <dbReference type="EMBL" id="OAF54671.2"/>
    </source>
</evidence>
<dbReference type="CDD" id="cd00067">
    <property type="entry name" value="GAL4"/>
    <property type="match status" value="1"/>
</dbReference>
<keyword evidence="7" id="KW-0539">Nucleus</keyword>
<dbReference type="Proteomes" id="UP000077154">
    <property type="component" value="Unassembled WGS sequence"/>
</dbReference>
<dbReference type="InterPro" id="IPR051615">
    <property type="entry name" value="Transcr_Regulatory_Elem"/>
</dbReference>
<dbReference type="SUPFAM" id="SSF57701">
    <property type="entry name" value="Zn2/Cys6 DNA-binding domain"/>
    <property type="match status" value="1"/>
</dbReference>
<evidence type="ECO:0000256" key="4">
    <source>
        <dbReference type="ARBA" id="ARBA00023015"/>
    </source>
</evidence>
<dbReference type="PROSITE" id="PS50048">
    <property type="entry name" value="ZN2_CY6_FUNGAL_2"/>
    <property type="match status" value="1"/>
</dbReference>